<name>A0ABN6WTI9_9BACT</name>
<proteinExistence type="predicted"/>
<evidence type="ECO:0008006" key="3">
    <source>
        <dbReference type="Google" id="ProtNLM"/>
    </source>
</evidence>
<dbReference type="EMBL" id="AP027370">
    <property type="protein sequence ID" value="BDY12396.1"/>
    <property type="molecule type" value="Genomic_DNA"/>
</dbReference>
<dbReference type="SUPFAM" id="SSF143081">
    <property type="entry name" value="BB1717-like"/>
    <property type="match status" value="1"/>
</dbReference>
<dbReference type="Proteomes" id="UP001321445">
    <property type="component" value="Chromosome"/>
</dbReference>
<evidence type="ECO:0000313" key="2">
    <source>
        <dbReference type="Proteomes" id="UP001321445"/>
    </source>
</evidence>
<sequence length="69" mass="8108">MCGRVDMYDLESVKEDVRKYYEGNVEDHIVYDTLGYNVPPSTDLPVWYEHNEHGILYPMHWGAYPTLGK</sequence>
<dbReference type="Gene3D" id="3.90.1680.10">
    <property type="entry name" value="SOS response associated peptidase-like"/>
    <property type="match status" value="1"/>
</dbReference>
<keyword evidence="2" id="KW-1185">Reference proteome</keyword>
<accession>A0ABN6WTI9</accession>
<evidence type="ECO:0000313" key="1">
    <source>
        <dbReference type="EMBL" id="BDY12396.1"/>
    </source>
</evidence>
<protein>
    <recommendedName>
        <fullName evidence="3">SOS response-associated peptidase</fullName>
    </recommendedName>
</protein>
<dbReference type="InterPro" id="IPR036590">
    <property type="entry name" value="SRAP-like"/>
</dbReference>
<gene>
    <name evidence="1" type="ORF">HCR_07080</name>
</gene>
<reference evidence="1 2" key="1">
    <citation type="submission" date="2023-03" db="EMBL/GenBank/DDBJ databases">
        <title>Description of Hydrogenimonas sp. ISO32.</title>
        <authorList>
            <person name="Mino S."/>
            <person name="Fukazawa S."/>
            <person name="Sawabe T."/>
        </authorList>
    </citation>
    <scope>NUCLEOTIDE SEQUENCE [LARGE SCALE GENOMIC DNA]</scope>
    <source>
        <strain evidence="1 2">ISO32</strain>
    </source>
</reference>
<organism evidence="1 2">
    <name type="scientific">Hydrogenimonas cancrithermarum</name>
    <dbReference type="NCBI Taxonomy" id="2993563"/>
    <lineage>
        <taxon>Bacteria</taxon>
        <taxon>Pseudomonadati</taxon>
        <taxon>Campylobacterota</taxon>
        <taxon>Epsilonproteobacteria</taxon>
        <taxon>Campylobacterales</taxon>
        <taxon>Hydrogenimonadaceae</taxon>
        <taxon>Hydrogenimonas</taxon>
    </lineage>
</organism>